<keyword evidence="4 10" id="KW-0853">WD repeat</keyword>
<evidence type="ECO:0000256" key="6">
    <source>
        <dbReference type="ARBA" id="ARBA00022853"/>
    </source>
</evidence>
<evidence type="ECO:0000256" key="1">
    <source>
        <dbReference type="ARBA" id="ARBA00004123"/>
    </source>
</evidence>
<sequence>MHFTKPAWVIHKDSAKGDSNPKRLSIFSVHVHPDGSRIATGGLDAKVRIWSTKPILNPASEESGKPPKSLCTLSMHTGPVLTVRWAHSGRWLASGSDDEIVMIWDLDPGARGKVWGSDEVNVEGWKPLKRLPGHESDVTDVAWSSGDRYLASVGLDSAVIIWCGFTLERLHKIDQHQGFVKGVCWDPVGEFLATQSDDRSVKIWRTTDWGLEAEVRKPFEDSPGSTFFRRLSWSPDGAHITASNATNNKGFVFIAAVITRNTWTSEISLVGHENTIEVASYNPHIFLRNPTAPVATANICSVVALGADDRSVSIWQTKSARPLIVAKEVFDRQIMDLSWSWDGLTLYAASSDGTIGVFNFDPEELEGIAPHSVQEQYLAKFGFKAPPVPDGFSHITSTSTVTTPMQETGGTAFAGANGGEEKINVLVAKKSNKNKKRVNLSTAASIPSASTNGLVPSASTTATTQQQRAAPASRAGATKSQFPSPAEQPFEPSHLHRTGGGDWTMDVDAETLSMDSVPISSLDALTQKSNNKDSGKPIFVRNLGGNVHRGAGVVKPITTGGSGGEWRATGVGVGAGGRDAQDLGLDVPALMTYISAEVEGTASDVLEVWNYEDGAHTRVTFASNKETQWLDYVQSPVLLAKATNVFCAVAMQDGSVHVYSPTGRRLLPTLTLGSPASYMDANKHCLMIVTVNGQLYSWNVKTQKSNYTPISLLPLLTSSPNTRLTGVSTRSNGVPMLSCSNAVVYAYDIALGCFTKLADRWWAEGSDAWGWSRQRAAAAAASAATGGGNGGGGLVAYVEGYCNNTPVDANSPTAGSSSDANANSAASGGDKTKPQWWAEALTLGHLETRMYAAKMLDSPVEYKQALLAYTRRIADEGFRWKAEELIRELFGPVYWRPGRDDGWTPTVAGLGKRDLLKDVLSIFGISSGFFNHAHHFTINNPTMIDVNYDSHSMDLLARHTIPGAEFDSSARDPPPRCHPGTRLDLSILLQTWIRDVARHKNFAWLYGPAGVGKSAILQTLAEELCEEVYSDSGMDVLLGATLFFSRGSKRDDAQRVVLTLAYQLAVKFPSYRKYVVDLLNKDPKFVEKSFGEQFKRFIVKPFAKKGSLTGFEVGTIVIILDGLDECAGEWAQREIVLSIGGFVQQYPESPLVWIISSRPEPYIRAAFDSRAVSSAWMRVEVPVNSTQACLDVERYLRFEFDSIREKYPLVFDLDEGEQWPPETQFVKVAKSSSGLFLFATVAARYIDDVNYGNPISQLKQVIDAIDSVPQADDDLSTVATPFAALDALYTQILSQIPASVFPMTKRILGCITKPYPTLGFSSFSKTCNWLGMPQADAYGSLQKLHAVVGIPRPEERERGIQAFHVSFIDYLIAPARSGSFYLDPLGVKNEQFRAAARVLDETHHTENGDIVVSRIGLSWPAKTHEDTYRFEIFLNAFQLLLLAEPDVLDGTVWSVSSHRASFFRNLDIAEVISSSTGGSDESYISQWLALWPLLTSIHTSSGYFVLPRFLGAHPGFFNSAHHVSVQNSTMVMVDGNSQNNEYYVIESLAQHTISGAEFDSAARFPPPSCHPGTRIDISIHLRSWMNGGHRDKRLLWLKGPAGVGKSAIIQTLAESECDSTDFLLGATLFFSRPNGRNDPQRVFLSVAYQLAVQHALYRQYVAELFTRDPKLVDKSITEQFRRLVTKPFAEKKLLDGFHGSVLILMDGLDECMGEWAQREIVLLIGQFALRYSAVPIIWVIASRPEPHIRAAFASVSTVSAELEVATDSTQGRSDVKKYLRDEFDLIKKKYPASFSSSLKKWPTDVQFAKIVLSASGLFIFASTIIRFVDDLAYGNPVSRLQRVLDVIDSDSQTEASGGPFSILDALYTDIMTSIPVEILPITRNLLTFILPVMINRPPFVMICNWLGLSQADAYGALYRLYAVLNIPLPDAEREDLRVFHTSFVDYLVSQSRARRFWMDKHEAGRLILRSSLRVLVESHNQAEGRIRISQIPLSWRVVESEDTRTREDLFWSSLYQVLIVKHDILDEESRMAFEEIAPFFDDLDLGIIDSTLNVETTWDFLDAYHHSVFLPDLLRHKALQFVPMQALDIDCIDFSKLRIVCVTKDPCAVDTVEFWKHLTLANKVSSSVKAVFIPNAWSSNSDWRAFMYNSIQGALKSTPAQSAVLYGKPDRRWTLLQVENEDDNWLCFAPYEQN</sequence>
<evidence type="ECO:0000256" key="2">
    <source>
        <dbReference type="ARBA" id="ARBA00007306"/>
    </source>
</evidence>
<accession>A0A8H5CZS3</accession>
<feature type="repeat" description="WD" evidence="10">
    <location>
        <begin position="26"/>
        <end position="51"/>
    </location>
</feature>
<keyword evidence="9" id="KW-0539">Nucleus</keyword>
<dbReference type="GO" id="GO:0000417">
    <property type="term" value="C:HIR complex"/>
    <property type="evidence" value="ECO:0007669"/>
    <property type="project" value="TreeGrafter"/>
</dbReference>
<dbReference type="SMART" id="SM00320">
    <property type="entry name" value="WD40"/>
    <property type="match status" value="6"/>
</dbReference>
<feature type="region of interest" description="Disordered" evidence="11">
    <location>
        <begin position="811"/>
        <end position="832"/>
    </location>
</feature>
<keyword evidence="3" id="KW-0678">Repressor</keyword>
<keyword evidence="5" id="KW-0677">Repeat</keyword>
<dbReference type="CDD" id="cd00200">
    <property type="entry name" value="WD40"/>
    <property type="match status" value="1"/>
</dbReference>
<comment type="subcellular location">
    <subcellularLocation>
        <location evidence="1">Nucleus</location>
    </subcellularLocation>
</comment>
<dbReference type="PROSITE" id="PS00678">
    <property type="entry name" value="WD_REPEATS_1"/>
    <property type="match status" value="1"/>
</dbReference>
<dbReference type="PROSITE" id="PS50294">
    <property type="entry name" value="WD_REPEATS_REGION"/>
    <property type="match status" value="3"/>
</dbReference>
<feature type="compositionally biased region" description="Polar residues" evidence="11">
    <location>
        <begin position="439"/>
        <end position="454"/>
    </location>
</feature>
<keyword evidence="14" id="KW-1185">Reference proteome</keyword>
<evidence type="ECO:0000256" key="7">
    <source>
        <dbReference type="ARBA" id="ARBA00023015"/>
    </source>
</evidence>
<evidence type="ECO:0000259" key="12">
    <source>
        <dbReference type="PROSITE" id="PS50837"/>
    </source>
</evidence>
<feature type="compositionally biased region" description="Low complexity" evidence="11">
    <location>
        <begin position="814"/>
        <end position="829"/>
    </location>
</feature>
<dbReference type="Gene3D" id="2.130.10.10">
    <property type="entry name" value="YVTN repeat-like/Quinoprotein amine dehydrogenase"/>
    <property type="match status" value="3"/>
</dbReference>
<comment type="caution">
    <text evidence="13">The sequence shown here is derived from an EMBL/GenBank/DDBJ whole genome shotgun (WGS) entry which is preliminary data.</text>
</comment>
<evidence type="ECO:0000256" key="11">
    <source>
        <dbReference type="SAM" id="MobiDB-lite"/>
    </source>
</evidence>
<dbReference type="SUPFAM" id="SSF69322">
    <property type="entry name" value="Tricorn protease domain 2"/>
    <property type="match status" value="1"/>
</dbReference>
<dbReference type="Proteomes" id="UP000559027">
    <property type="component" value="Unassembled WGS sequence"/>
</dbReference>
<dbReference type="OrthoDB" id="1741719at2759"/>
<feature type="repeat" description="WD" evidence="10">
    <location>
        <begin position="173"/>
        <end position="204"/>
    </location>
</feature>
<name>A0A8H5CZS3_9AGAR</name>
<dbReference type="GO" id="GO:0031491">
    <property type="term" value="F:nucleosome binding"/>
    <property type="evidence" value="ECO:0007669"/>
    <property type="project" value="TreeGrafter"/>
</dbReference>
<reference evidence="13 14" key="1">
    <citation type="journal article" date="2020" name="ISME J.">
        <title>Uncovering the hidden diversity of litter-decomposition mechanisms in mushroom-forming fungi.</title>
        <authorList>
            <person name="Floudas D."/>
            <person name="Bentzer J."/>
            <person name="Ahren D."/>
            <person name="Johansson T."/>
            <person name="Persson P."/>
            <person name="Tunlid A."/>
        </authorList>
    </citation>
    <scope>NUCLEOTIDE SEQUENCE [LARGE SCALE GENOMIC DNA]</scope>
    <source>
        <strain evidence="13 14">CBS 146.42</strain>
    </source>
</reference>
<evidence type="ECO:0000256" key="9">
    <source>
        <dbReference type="ARBA" id="ARBA00023242"/>
    </source>
</evidence>
<dbReference type="Pfam" id="PF24883">
    <property type="entry name" value="NPHP3_N"/>
    <property type="match status" value="2"/>
</dbReference>
<dbReference type="GO" id="GO:0006355">
    <property type="term" value="P:regulation of DNA-templated transcription"/>
    <property type="evidence" value="ECO:0007669"/>
    <property type="project" value="InterPro"/>
</dbReference>
<dbReference type="InterPro" id="IPR055410">
    <property type="entry name" value="Beta-prop_CAF1B_HIR1"/>
</dbReference>
<keyword evidence="7" id="KW-0805">Transcription regulation</keyword>
<evidence type="ECO:0000256" key="10">
    <source>
        <dbReference type="PROSITE-ProRule" id="PRU00221"/>
    </source>
</evidence>
<dbReference type="Gene3D" id="3.40.50.300">
    <property type="entry name" value="P-loop containing nucleotide triphosphate hydrolases"/>
    <property type="match status" value="2"/>
</dbReference>
<dbReference type="PROSITE" id="PS50082">
    <property type="entry name" value="WD_REPEATS_2"/>
    <property type="match status" value="4"/>
</dbReference>
<dbReference type="InterPro" id="IPR056884">
    <property type="entry name" value="NPHP3-like_N"/>
</dbReference>
<dbReference type="InterPro" id="IPR011494">
    <property type="entry name" value="HIRA-like_C"/>
</dbReference>
<dbReference type="EMBL" id="JAACJO010000013">
    <property type="protein sequence ID" value="KAF5350976.1"/>
    <property type="molecule type" value="Genomic_DNA"/>
</dbReference>
<dbReference type="InterPro" id="IPR007111">
    <property type="entry name" value="NACHT_NTPase"/>
</dbReference>
<dbReference type="PROSITE" id="PS50837">
    <property type="entry name" value="NACHT"/>
    <property type="match status" value="2"/>
</dbReference>
<keyword evidence="8" id="KW-0804">Transcription</keyword>
<dbReference type="GO" id="GO:0005634">
    <property type="term" value="C:nucleus"/>
    <property type="evidence" value="ECO:0007669"/>
    <property type="project" value="UniProtKB-SubCell"/>
</dbReference>
<dbReference type="InterPro" id="IPR019775">
    <property type="entry name" value="WD40_repeat_CS"/>
</dbReference>
<dbReference type="SUPFAM" id="SSF50978">
    <property type="entry name" value="WD40 repeat-like"/>
    <property type="match status" value="1"/>
</dbReference>
<dbReference type="InterPro" id="IPR036322">
    <property type="entry name" value="WD40_repeat_dom_sf"/>
</dbReference>
<dbReference type="Pfam" id="PF24105">
    <property type="entry name" value="Beta-prop_CAF1B_HIR1"/>
    <property type="match status" value="1"/>
</dbReference>
<comment type="similarity">
    <text evidence="2">Belongs to the WD repeat HIR1 family.</text>
</comment>
<feature type="repeat" description="WD" evidence="10">
    <location>
        <begin position="131"/>
        <end position="162"/>
    </location>
</feature>
<evidence type="ECO:0000256" key="5">
    <source>
        <dbReference type="ARBA" id="ARBA00022737"/>
    </source>
</evidence>
<feature type="repeat" description="WD" evidence="10">
    <location>
        <begin position="73"/>
        <end position="114"/>
    </location>
</feature>
<dbReference type="InterPro" id="IPR027417">
    <property type="entry name" value="P-loop_NTPase"/>
</dbReference>
<dbReference type="InterPro" id="IPR031120">
    <property type="entry name" value="HIR1-like"/>
</dbReference>
<dbReference type="PANTHER" id="PTHR13831:SF0">
    <property type="entry name" value="PROTEIN HIRA"/>
    <property type="match status" value="1"/>
</dbReference>
<evidence type="ECO:0000256" key="4">
    <source>
        <dbReference type="ARBA" id="ARBA00022574"/>
    </source>
</evidence>
<evidence type="ECO:0000313" key="14">
    <source>
        <dbReference type="Proteomes" id="UP000559027"/>
    </source>
</evidence>
<feature type="region of interest" description="Disordered" evidence="11">
    <location>
        <begin position="437"/>
        <end position="506"/>
    </location>
</feature>
<protein>
    <recommendedName>
        <fullName evidence="12">NACHT domain-containing protein</fullName>
    </recommendedName>
</protein>
<dbReference type="GO" id="GO:0006351">
    <property type="term" value="P:DNA-templated transcription"/>
    <property type="evidence" value="ECO:0007669"/>
    <property type="project" value="InterPro"/>
</dbReference>
<proteinExistence type="inferred from homology"/>
<evidence type="ECO:0000313" key="13">
    <source>
        <dbReference type="EMBL" id="KAF5350976.1"/>
    </source>
</evidence>
<feature type="compositionally biased region" description="Low complexity" evidence="11">
    <location>
        <begin position="456"/>
        <end position="478"/>
    </location>
</feature>
<feature type="domain" description="NACHT" evidence="12">
    <location>
        <begin position="1593"/>
        <end position="1744"/>
    </location>
</feature>
<dbReference type="SUPFAM" id="SSF52540">
    <property type="entry name" value="P-loop containing nucleoside triphosphate hydrolases"/>
    <property type="match status" value="1"/>
</dbReference>
<dbReference type="InterPro" id="IPR001680">
    <property type="entry name" value="WD40_rpt"/>
</dbReference>
<dbReference type="GO" id="GO:0006338">
    <property type="term" value="P:chromatin remodeling"/>
    <property type="evidence" value="ECO:0007669"/>
    <property type="project" value="InterPro"/>
</dbReference>
<organism evidence="13 14">
    <name type="scientific">Leucocoprinus leucothites</name>
    <dbReference type="NCBI Taxonomy" id="201217"/>
    <lineage>
        <taxon>Eukaryota</taxon>
        <taxon>Fungi</taxon>
        <taxon>Dikarya</taxon>
        <taxon>Basidiomycota</taxon>
        <taxon>Agaricomycotina</taxon>
        <taxon>Agaricomycetes</taxon>
        <taxon>Agaricomycetidae</taxon>
        <taxon>Agaricales</taxon>
        <taxon>Agaricineae</taxon>
        <taxon>Agaricaceae</taxon>
        <taxon>Leucocoprinus</taxon>
    </lineage>
</organism>
<gene>
    <name evidence="13" type="ORF">D9756_008350</name>
</gene>
<evidence type="ECO:0000256" key="8">
    <source>
        <dbReference type="ARBA" id="ARBA00023163"/>
    </source>
</evidence>
<dbReference type="GO" id="GO:0000785">
    <property type="term" value="C:chromatin"/>
    <property type="evidence" value="ECO:0007669"/>
    <property type="project" value="TreeGrafter"/>
</dbReference>
<dbReference type="Pfam" id="PF07569">
    <property type="entry name" value="Hira"/>
    <property type="match status" value="1"/>
</dbReference>
<feature type="domain" description="NACHT" evidence="12">
    <location>
        <begin position="1001"/>
        <end position="1125"/>
    </location>
</feature>
<dbReference type="PANTHER" id="PTHR13831">
    <property type="entry name" value="MEMBER OF THE HIR1 FAMILY OF WD-REPEAT PROTEINS"/>
    <property type="match status" value="1"/>
</dbReference>
<keyword evidence="6" id="KW-0156">Chromatin regulator</keyword>
<evidence type="ECO:0000256" key="3">
    <source>
        <dbReference type="ARBA" id="ARBA00022491"/>
    </source>
</evidence>
<dbReference type="InterPro" id="IPR015943">
    <property type="entry name" value="WD40/YVTN_repeat-like_dom_sf"/>
</dbReference>